<dbReference type="OrthoDB" id="3233824at2759"/>
<dbReference type="Proteomes" id="UP000305067">
    <property type="component" value="Unassembled WGS sequence"/>
</dbReference>
<reference evidence="2 3" key="1">
    <citation type="journal article" date="2019" name="Nat. Ecol. Evol.">
        <title>Megaphylogeny resolves global patterns of mushroom evolution.</title>
        <authorList>
            <person name="Varga T."/>
            <person name="Krizsan K."/>
            <person name="Foldi C."/>
            <person name="Dima B."/>
            <person name="Sanchez-Garcia M."/>
            <person name="Sanchez-Ramirez S."/>
            <person name="Szollosi G.J."/>
            <person name="Szarkandi J.G."/>
            <person name="Papp V."/>
            <person name="Albert L."/>
            <person name="Andreopoulos W."/>
            <person name="Angelini C."/>
            <person name="Antonin V."/>
            <person name="Barry K.W."/>
            <person name="Bougher N.L."/>
            <person name="Buchanan P."/>
            <person name="Buyck B."/>
            <person name="Bense V."/>
            <person name="Catcheside P."/>
            <person name="Chovatia M."/>
            <person name="Cooper J."/>
            <person name="Damon W."/>
            <person name="Desjardin D."/>
            <person name="Finy P."/>
            <person name="Geml J."/>
            <person name="Haridas S."/>
            <person name="Hughes K."/>
            <person name="Justo A."/>
            <person name="Karasinski D."/>
            <person name="Kautmanova I."/>
            <person name="Kiss B."/>
            <person name="Kocsube S."/>
            <person name="Kotiranta H."/>
            <person name="LaButti K.M."/>
            <person name="Lechner B.E."/>
            <person name="Liimatainen K."/>
            <person name="Lipzen A."/>
            <person name="Lukacs Z."/>
            <person name="Mihaltcheva S."/>
            <person name="Morgado L.N."/>
            <person name="Niskanen T."/>
            <person name="Noordeloos M.E."/>
            <person name="Ohm R.A."/>
            <person name="Ortiz-Santana B."/>
            <person name="Ovrebo C."/>
            <person name="Racz N."/>
            <person name="Riley R."/>
            <person name="Savchenko A."/>
            <person name="Shiryaev A."/>
            <person name="Soop K."/>
            <person name="Spirin V."/>
            <person name="Szebenyi C."/>
            <person name="Tomsovsky M."/>
            <person name="Tulloss R.E."/>
            <person name="Uehling J."/>
            <person name="Grigoriev I.V."/>
            <person name="Vagvolgyi C."/>
            <person name="Papp T."/>
            <person name="Martin F.M."/>
            <person name="Miettinen O."/>
            <person name="Hibbett D.S."/>
            <person name="Nagy L.G."/>
        </authorList>
    </citation>
    <scope>NUCLEOTIDE SEQUENCE [LARGE SCALE GENOMIC DNA]</scope>
    <source>
        <strain evidence="2 3">CBS 309.79</strain>
    </source>
</reference>
<proteinExistence type="predicted"/>
<feature type="region of interest" description="Disordered" evidence="1">
    <location>
        <begin position="226"/>
        <end position="283"/>
    </location>
</feature>
<feature type="compositionally biased region" description="Low complexity" evidence="1">
    <location>
        <begin position="28"/>
        <end position="39"/>
    </location>
</feature>
<feature type="region of interest" description="Disordered" evidence="1">
    <location>
        <begin position="16"/>
        <end position="115"/>
    </location>
</feature>
<feature type="compositionally biased region" description="Low complexity" evidence="1">
    <location>
        <begin position="78"/>
        <end position="95"/>
    </location>
</feature>
<dbReference type="AlphaFoldDB" id="A0A5C3QFS4"/>
<feature type="compositionally biased region" description="Polar residues" evidence="1">
    <location>
        <begin position="169"/>
        <end position="178"/>
    </location>
</feature>
<protein>
    <submittedName>
        <fullName evidence="2">Uncharacterized protein</fullName>
    </submittedName>
</protein>
<dbReference type="STRING" id="1884261.A0A5C3QFS4"/>
<feature type="compositionally biased region" description="Basic and acidic residues" evidence="1">
    <location>
        <begin position="237"/>
        <end position="247"/>
    </location>
</feature>
<accession>A0A5C3QFS4</accession>
<evidence type="ECO:0000256" key="1">
    <source>
        <dbReference type="SAM" id="MobiDB-lite"/>
    </source>
</evidence>
<dbReference type="EMBL" id="ML178828">
    <property type="protein sequence ID" value="TFL00572.1"/>
    <property type="molecule type" value="Genomic_DNA"/>
</dbReference>
<keyword evidence="3" id="KW-1185">Reference proteome</keyword>
<evidence type="ECO:0000313" key="3">
    <source>
        <dbReference type="Proteomes" id="UP000305067"/>
    </source>
</evidence>
<feature type="region of interest" description="Disordered" evidence="1">
    <location>
        <begin position="142"/>
        <end position="182"/>
    </location>
</feature>
<organism evidence="2 3">
    <name type="scientific">Pterulicium gracile</name>
    <dbReference type="NCBI Taxonomy" id="1884261"/>
    <lineage>
        <taxon>Eukaryota</taxon>
        <taxon>Fungi</taxon>
        <taxon>Dikarya</taxon>
        <taxon>Basidiomycota</taxon>
        <taxon>Agaricomycotina</taxon>
        <taxon>Agaricomycetes</taxon>
        <taxon>Agaricomycetidae</taxon>
        <taxon>Agaricales</taxon>
        <taxon>Pleurotineae</taxon>
        <taxon>Pterulaceae</taxon>
        <taxon>Pterulicium</taxon>
    </lineage>
</organism>
<evidence type="ECO:0000313" key="2">
    <source>
        <dbReference type="EMBL" id="TFL00572.1"/>
    </source>
</evidence>
<sequence>MANTTLPSFVDLMSSLGLDQTTHQPELPSSSPIPSPTSSAFLPRKAPECVSRVRSQPSLRDRQDAARVPRVSRYSPYTSMTASRRGSTSSTSALSPDNNFIRPLSTSPHLEPALRKRSNGRLGASMYESSSDLAADTPISSYIRRRTPGPSPTSSDFSFGAEVNRSRSRSASPETDTFSPPPFSLILPTVPAFFQHASDTSPRRGSFPLTPEADIDHLVTVTTASPRLSGAAAPMDFDQHHPREDRNSSPSPKLSPLIAYRSASSEPLDSPSRRRRHTTGVRISGLVYAKEPIRKFGRVDVS</sequence>
<gene>
    <name evidence="2" type="ORF">BDV98DRAFT_593902</name>
</gene>
<name>A0A5C3QFS4_9AGAR</name>